<dbReference type="PANTHER" id="PTHR23084:SF263">
    <property type="entry name" value="MORN REPEAT-CONTAINING PROTEIN 1"/>
    <property type="match status" value="1"/>
</dbReference>
<evidence type="ECO:0000256" key="1">
    <source>
        <dbReference type="ARBA" id="ARBA00022737"/>
    </source>
</evidence>
<dbReference type="AlphaFoldDB" id="A0A1R2BQI3"/>
<dbReference type="SUPFAM" id="SSF82185">
    <property type="entry name" value="Histone H3 K4-specific methyltransferase SET7/9 N-terminal domain"/>
    <property type="match status" value="2"/>
</dbReference>
<protein>
    <recommendedName>
        <fullName evidence="4">MORN repeat protein</fullName>
    </recommendedName>
</protein>
<reference evidence="2 3" key="1">
    <citation type="submission" date="2016-11" db="EMBL/GenBank/DDBJ databases">
        <title>The macronuclear genome of Stentor coeruleus: a giant cell with tiny introns.</title>
        <authorList>
            <person name="Slabodnick M."/>
            <person name="Ruby J.G."/>
            <person name="Reiff S.B."/>
            <person name="Swart E.C."/>
            <person name="Gosai S."/>
            <person name="Prabakaran S."/>
            <person name="Witkowska E."/>
            <person name="Larue G.E."/>
            <person name="Fisher S."/>
            <person name="Freeman R.M."/>
            <person name="Gunawardena J."/>
            <person name="Chu W."/>
            <person name="Stover N.A."/>
            <person name="Gregory B.D."/>
            <person name="Nowacki M."/>
            <person name="Derisi J."/>
            <person name="Roy S.W."/>
            <person name="Marshall W.F."/>
            <person name="Sood P."/>
        </authorList>
    </citation>
    <scope>NUCLEOTIDE SEQUENCE [LARGE SCALE GENOMIC DNA]</scope>
    <source>
        <strain evidence="2">WM001</strain>
    </source>
</reference>
<proteinExistence type="predicted"/>
<dbReference type="Pfam" id="PF02493">
    <property type="entry name" value="MORN"/>
    <property type="match status" value="8"/>
</dbReference>
<organism evidence="2 3">
    <name type="scientific">Stentor coeruleus</name>
    <dbReference type="NCBI Taxonomy" id="5963"/>
    <lineage>
        <taxon>Eukaryota</taxon>
        <taxon>Sar</taxon>
        <taxon>Alveolata</taxon>
        <taxon>Ciliophora</taxon>
        <taxon>Postciliodesmatophora</taxon>
        <taxon>Heterotrichea</taxon>
        <taxon>Heterotrichida</taxon>
        <taxon>Stentoridae</taxon>
        <taxon>Stentor</taxon>
    </lineage>
</organism>
<sequence>MSEYMDETGLYEGELLDGVPHGWGVKYYNTGLIFTGYWENGIKHGPGVINFEGKDFELLFDKGKVIKKIDIPSMFLHTGLADNMVEAITSYTNFIFDGKHYKEVNRSKKTFEDNLGQLSISGPGKFEIAPGIIIEAENVNGNICGNGKVTKNGTLIYEGEIDKCIPNGQGTAYSSMGIIYQGEFKENLYHGNGVFIHFFGTISGTFYEGLPHGEIQVDLAIFTYKGEVNKGKYHGYGQLKCDDFCYNGKFNNGFIENYEQVEFYKGNKYRSIEDIENAFDCIEKFNYGFGEKLSEIVSIEDRKSPMKCEIDNNEKETPNPFLEKHFENPIVKENPFLEKHFENPIVKENPFLEKHFENQIVKKNPIKTTFKVRGKNFKEYELLFAPQKFSFIVSLNLLEGIYVGEYYQNAIHGKGNFKFGNGDEYFGLWNNNKIQGFGTYYYNNSSIYMGFFENNLKHGKGKLILADGVEIEGVWENDVLQGQGIIKNKFCVYLVIWNRGKIMQTGKIYEKNKLHYFITSYKSI</sequence>
<gene>
    <name evidence="2" type="ORF">SteCoe_21052</name>
</gene>
<keyword evidence="3" id="KW-1185">Reference proteome</keyword>
<dbReference type="EMBL" id="MPUH01000492">
    <property type="protein sequence ID" value="OMJ79021.1"/>
    <property type="molecule type" value="Genomic_DNA"/>
</dbReference>
<evidence type="ECO:0000313" key="2">
    <source>
        <dbReference type="EMBL" id="OMJ79021.1"/>
    </source>
</evidence>
<dbReference type="InterPro" id="IPR003409">
    <property type="entry name" value="MORN"/>
</dbReference>
<dbReference type="Gene3D" id="2.20.110.10">
    <property type="entry name" value="Histone H3 K4-specific methyltransferase SET7/9 N-terminal domain"/>
    <property type="match status" value="3"/>
</dbReference>
<dbReference type="SMART" id="SM00698">
    <property type="entry name" value="MORN"/>
    <property type="match status" value="7"/>
</dbReference>
<name>A0A1R2BQI3_9CILI</name>
<comment type="caution">
    <text evidence="2">The sequence shown here is derived from an EMBL/GenBank/DDBJ whole genome shotgun (WGS) entry which is preliminary data.</text>
</comment>
<dbReference type="PANTHER" id="PTHR23084">
    <property type="entry name" value="PHOSPHATIDYLINOSITOL-4-PHOSPHATE 5-KINASE RELATED"/>
    <property type="match status" value="1"/>
</dbReference>
<evidence type="ECO:0008006" key="4">
    <source>
        <dbReference type="Google" id="ProtNLM"/>
    </source>
</evidence>
<accession>A0A1R2BQI3</accession>
<keyword evidence="1" id="KW-0677">Repeat</keyword>
<dbReference type="Proteomes" id="UP000187209">
    <property type="component" value="Unassembled WGS sequence"/>
</dbReference>
<evidence type="ECO:0000313" key="3">
    <source>
        <dbReference type="Proteomes" id="UP000187209"/>
    </source>
</evidence>
<dbReference type="OrthoDB" id="377104at2759"/>